<feature type="domain" description="NAD-dependent epimerase/dehydratase" evidence="4">
    <location>
        <begin position="110"/>
        <end position="360"/>
    </location>
</feature>
<dbReference type="Proteomes" id="UP000015530">
    <property type="component" value="Unassembled WGS sequence"/>
</dbReference>
<evidence type="ECO:0000259" key="4">
    <source>
        <dbReference type="Pfam" id="PF01370"/>
    </source>
</evidence>
<dbReference type="Gene3D" id="3.40.50.720">
    <property type="entry name" value="NAD(P)-binding Rossmann-like Domain"/>
    <property type="match status" value="1"/>
</dbReference>
<organism evidence="5 6">
    <name type="scientific">Colletotrichum gloeosporioides (strain Cg-14)</name>
    <name type="common">Anthracnose fungus</name>
    <name type="synonym">Glomerella cingulata</name>
    <dbReference type="NCBI Taxonomy" id="1237896"/>
    <lineage>
        <taxon>Eukaryota</taxon>
        <taxon>Fungi</taxon>
        <taxon>Dikarya</taxon>
        <taxon>Ascomycota</taxon>
        <taxon>Pezizomycotina</taxon>
        <taxon>Sordariomycetes</taxon>
        <taxon>Hypocreomycetidae</taxon>
        <taxon>Glomerellales</taxon>
        <taxon>Glomerellaceae</taxon>
        <taxon>Colletotrichum</taxon>
        <taxon>Colletotrichum gloeosporioides species complex</taxon>
    </lineage>
</organism>
<protein>
    <recommendedName>
        <fullName evidence="4">NAD-dependent epimerase/dehydratase domain-containing protein</fullName>
    </recommendedName>
</protein>
<dbReference type="STRING" id="1237896.T0L0Z4"/>
<proteinExistence type="inferred from homology"/>
<feature type="signal peptide" evidence="3">
    <location>
        <begin position="1"/>
        <end position="19"/>
    </location>
</feature>
<keyword evidence="1" id="KW-0560">Oxidoreductase</keyword>
<comment type="similarity">
    <text evidence="2">Belongs to the NAD(P)-dependent epimerase/dehydratase family. Dihydroflavonol-4-reductase subfamily.</text>
</comment>
<dbReference type="InterPro" id="IPR001509">
    <property type="entry name" value="Epimerase_deHydtase"/>
</dbReference>
<dbReference type="SUPFAM" id="SSF51735">
    <property type="entry name" value="NAD(P)-binding Rossmann-fold domains"/>
    <property type="match status" value="1"/>
</dbReference>
<dbReference type="Pfam" id="PF01370">
    <property type="entry name" value="Epimerase"/>
    <property type="match status" value="1"/>
</dbReference>
<evidence type="ECO:0000313" key="6">
    <source>
        <dbReference type="Proteomes" id="UP000015530"/>
    </source>
</evidence>
<name>T0L0Z4_COLGC</name>
<dbReference type="HOGENOM" id="CLU_007383_9_2_1"/>
<dbReference type="OMA" id="CTSHEIG"/>
<accession>T0L0Z4</accession>
<evidence type="ECO:0000313" key="5">
    <source>
        <dbReference type="EMBL" id="EQB45221.1"/>
    </source>
</evidence>
<sequence>MKFSISVVTVMSLMSAALADDFNLVCWGTSVPDNIKRGDLEWAIKNRVTELGVPGGTTFPYKFYTCTDLENKSHEIAVIVTPTTSFIKEVHNASLLPIFIKKNMSSKGIVLVTGINGYIAGRTVEALLKAGYHIRGTVRSTASAQATVEALAEYEQRVEIVEVADTSVPGAFDEVAEGVEGIAHLAQPVTDNFGSDPQRVISQIRDATTGLLESAAKVGSVKTVVLMSSAVAVFYPKDHPHVYTEKDWSDSWVDIVKQMGSESPPGLPYLASKVVGERAFWKFRDEKKPSFTMTAINPFFVSGPPLTTPKSPSNISSSCMFIWRYLNGEELVGPMPDWDYWVDVRDVAKLVTWAFGHGGEADGERYISKTAWAPPQATADILRPMYPTLFIKQGRPGEGYLPGWKTPRETDVDGSKALRAVGGDYVPYDQSVLDTAKAFEPLMRRL</sequence>
<gene>
    <name evidence="5" type="ORF">CGLO_15921</name>
</gene>
<dbReference type="InterPro" id="IPR036291">
    <property type="entry name" value="NAD(P)-bd_dom_sf"/>
</dbReference>
<feature type="chain" id="PRO_5004566971" description="NAD-dependent epimerase/dehydratase domain-containing protein" evidence="3">
    <location>
        <begin position="20"/>
        <end position="446"/>
    </location>
</feature>
<dbReference type="GO" id="GO:0016616">
    <property type="term" value="F:oxidoreductase activity, acting on the CH-OH group of donors, NAD or NADP as acceptor"/>
    <property type="evidence" value="ECO:0007669"/>
    <property type="project" value="TreeGrafter"/>
</dbReference>
<dbReference type="PANTHER" id="PTHR10366">
    <property type="entry name" value="NAD DEPENDENT EPIMERASE/DEHYDRATASE"/>
    <property type="match status" value="1"/>
</dbReference>
<dbReference type="AlphaFoldDB" id="T0L0Z4"/>
<evidence type="ECO:0000256" key="3">
    <source>
        <dbReference type="SAM" id="SignalP"/>
    </source>
</evidence>
<dbReference type="PANTHER" id="PTHR10366:SF564">
    <property type="entry name" value="STEROL-4-ALPHA-CARBOXYLATE 3-DEHYDROGENASE, DECARBOXYLATING"/>
    <property type="match status" value="1"/>
</dbReference>
<dbReference type="eggNOG" id="KOG1502">
    <property type="taxonomic scope" value="Eukaryota"/>
</dbReference>
<reference evidence="6" key="1">
    <citation type="journal article" date="2013" name="Mol. Plant Microbe Interact.">
        <title>Global aspects of pacC regulation of pathogenicity genes in Colletotrichum gloeosporioides as revealed by transcriptome analysis.</title>
        <authorList>
            <person name="Alkan N."/>
            <person name="Meng X."/>
            <person name="Friedlander G."/>
            <person name="Reuveni E."/>
            <person name="Sukno S."/>
            <person name="Sherman A."/>
            <person name="Thon M."/>
            <person name="Fluhr R."/>
            <person name="Prusky D."/>
        </authorList>
    </citation>
    <scope>NUCLEOTIDE SEQUENCE [LARGE SCALE GENOMIC DNA]</scope>
    <source>
        <strain evidence="6">Cg-14</strain>
    </source>
</reference>
<dbReference type="EMBL" id="AMYD01003789">
    <property type="protein sequence ID" value="EQB45221.1"/>
    <property type="molecule type" value="Genomic_DNA"/>
</dbReference>
<comment type="caution">
    <text evidence="5">The sequence shown here is derived from an EMBL/GenBank/DDBJ whole genome shotgun (WGS) entry which is preliminary data.</text>
</comment>
<evidence type="ECO:0000256" key="2">
    <source>
        <dbReference type="ARBA" id="ARBA00023445"/>
    </source>
</evidence>
<dbReference type="OrthoDB" id="2735536at2759"/>
<evidence type="ECO:0000256" key="1">
    <source>
        <dbReference type="ARBA" id="ARBA00023002"/>
    </source>
</evidence>
<dbReference type="InterPro" id="IPR050425">
    <property type="entry name" value="NAD(P)_dehydrat-like"/>
</dbReference>
<keyword evidence="3" id="KW-0732">Signal</keyword>